<comment type="caution">
    <text evidence="4">The sequence shown here is derived from an EMBL/GenBank/DDBJ whole genome shotgun (WGS) entry which is preliminary data.</text>
</comment>
<feature type="domain" description="C-type lectin" evidence="3">
    <location>
        <begin position="347"/>
        <end position="464"/>
    </location>
</feature>
<proteinExistence type="predicted"/>
<dbReference type="InterPro" id="IPR016187">
    <property type="entry name" value="CTDL_fold"/>
</dbReference>
<protein>
    <recommendedName>
        <fullName evidence="3">C-type lectin domain-containing protein</fullName>
    </recommendedName>
</protein>
<evidence type="ECO:0000256" key="1">
    <source>
        <dbReference type="ARBA" id="ARBA00023157"/>
    </source>
</evidence>
<reference evidence="4" key="1">
    <citation type="journal article" date="2023" name="G3 (Bethesda)">
        <title>A reference genome for the long-term kleptoplast-retaining sea slug Elysia crispata morphotype clarki.</title>
        <authorList>
            <person name="Eastman K.E."/>
            <person name="Pendleton A.L."/>
            <person name="Shaikh M.A."/>
            <person name="Suttiyut T."/>
            <person name="Ogas R."/>
            <person name="Tomko P."/>
            <person name="Gavelis G."/>
            <person name="Widhalm J.R."/>
            <person name="Wisecaver J.H."/>
        </authorList>
    </citation>
    <scope>NUCLEOTIDE SEQUENCE</scope>
    <source>
        <strain evidence="4">ECLA1</strain>
    </source>
</reference>
<evidence type="ECO:0000313" key="4">
    <source>
        <dbReference type="EMBL" id="KAK3773296.1"/>
    </source>
</evidence>
<dbReference type="PROSITE" id="PS00615">
    <property type="entry name" value="C_TYPE_LECTIN_1"/>
    <property type="match status" value="1"/>
</dbReference>
<dbReference type="SMART" id="SM00034">
    <property type="entry name" value="CLECT"/>
    <property type="match status" value="1"/>
</dbReference>
<dbReference type="InterPro" id="IPR001304">
    <property type="entry name" value="C-type_lectin-like"/>
</dbReference>
<keyword evidence="2" id="KW-0732">Signal</keyword>
<keyword evidence="1" id="KW-1015">Disulfide bond</keyword>
<feature type="chain" id="PRO_5042223895" description="C-type lectin domain-containing protein" evidence="2">
    <location>
        <begin position="37"/>
        <end position="470"/>
    </location>
</feature>
<keyword evidence="5" id="KW-1185">Reference proteome</keyword>
<dbReference type="EMBL" id="JAWDGP010003545">
    <property type="protein sequence ID" value="KAK3773296.1"/>
    <property type="molecule type" value="Genomic_DNA"/>
</dbReference>
<dbReference type="PROSITE" id="PS50041">
    <property type="entry name" value="C_TYPE_LECTIN_2"/>
    <property type="match status" value="1"/>
</dbReference>
<dbReference type="Pfam" id="PF00059">
    <property type="entry name" value="Lectin_C"/>
    <property type="match status" value="1"/>
</dbReference>
<gene>
    <name evidence="4" type="ORF">RRG08_023183</name>
</gene>
<organism evidence="4 5">
    <name type="scientific">Elysia crispata</name>
    <name type="common">lettuce slug</name>
    <dbReference type="NCBI Taxonomy" id="231223"/>
    <lineage>
        <taxon>Eukaryota</taxon>
        <taxon>Metazoa</taxon>
        <taxon>Spiralia</taxon>
        <taxon>Lophotrochozoa</taxon>
        <taxon>Mollusca</taxon>
        <taxon>Gastropoda</taxon>
        <taxon>Heterobranchia</taxon>
        <taxon>Euthyneura</taxon>
        <taxon>Panpulmonata</taxon>
        <taxon>Sacoglossa</taxon>
        <taxon>Placobranchoidea</taxon>
        <taxon>Plakobranchidae</taxon>
        <taxon>Elysia</taxon>
    </lineage>
</organism>
<dbReference type="Gene3D" id="3.10.100.10">
    <property type="entry name" value="Mannose-Binding Protein A, subunit A"/>
    <property type="match status" value="1"/>
</dbReference>
<dbReference type="Proteomes" id="UP001283361">
    <property type="component" value="Unassembled WGS sequence"/>
</dbReference>
<name>A0AAE1DJV0_9GAST</name>
<accession>A0AAE1DJV0</accession>
<dbReference type="InterPro" id="IPR016186">
    <property type="entry name" value="C-type_lectin-like/link_sf"/>
</dbReference>
<dbReference type="SUPFAM" id="SSF56436">
    <property type="entry name" value="C-type lectin-like"/>
    <property type="match status" value="1"/>
</dbReference>
<dbReference type="InterPro" id="IPR018378">
    <property type="entry name" value="C-type_lectin_CS"/>
</dbReference>
<dbReference type="CDD" id="cd00037">
    <property type="entry name" value="CLECT"/>
    <property type="match status" value="1"/>
</dbReference>
<sequence>MSFMILCSTPAFCELSNMHVQRTCLLLALTTLSVFADEPVQDNTRSINLQPIRPGDANHDGNDFLQVKATFTIERTSMVSVDRMEFYLYPVGGEGGYQMLAVAENASTGFSVRFGWQNICPSMSNLVQSSSSYHVPFLMFMLQYTQWPQEEVKMLGTFGAGADSTSFAQLNWLTDKSGYCFIYKVVVIGQDNQGQSVSIYRTYKLKADDGCKARPTTKDIVEALIEENNVCLATAPNVQSQANQINTEVQRAQNVSDLASETSSNRNKLENSNNLILAFQPTLEALSNNQDEITRQSETIDSLNSSLIDGYASKFQEIENMLKKIDVHEKATTVLESVPATSVSSIYEDAVYIIRQQTGSMDLSSMAADCSGLNGILLEFEGWYEQQFVGSFLNLKNLEPAFTGANDVVEEGRYVYYQSGNPVGSVVWNSDEPDNSTTENCVGLFQSGKLSDLSCDTNAKFICKISLIQI</sequence>
<feature type="signal peptide" evidence="2">
    <location>
        <begin position="1"/>
        <end position="36"/>
    </location>
</feature>
<evidence type="ECO:0000259" key="3">
    <source>
        <dbReference type="PROSITE" id="PS50041"/>
    </source>
</evidence>
<dbReference type="AlphaFoldDB" id="A0AAE1DJV0"/>
<evidence type="ECO:0000256" key="2">
    <source>
        <dbReference type="SAM" id="SignalP"/>
    </source>
</evidence>
<evidence type="ECO:0000313" key="5">
    <source>
        <dbReference type="Proteomes" id="UP001283361"/>
    </source>
</evidence>